<organism evidence="2 3">
    <name type="scientific">Legionella bozemanae</name>
    <name type="common">Fluoribacter bozemanae</name>
    <dbReference type="NCBI Taxonomy" id="447"/>
    <lineage>
        <taxon>Bacteria</taxon>
        <taxon>Pseudomonadati</taxon>
        <taxon>Pseudomonadota</taxon>
        <taxon>Gammaproteobacteria</taxon>
        <taxon>Legionellales</taxon>
        <taxon>Legionellaceae</taxon>
        <taxon>Legionella</taxon>
    </lineage>
</organism>
<gene>
    <name evidence="2" type="ORF">Lboz_1414</name>
</gene>
<accession>A0A0W0RSC6</accession>
<dbReference type="Proteomes" id="UP000054695">
    <property type="component" value="Unassembled WGS sequence"/>
</dbReference>
<evidence type="ECO:0000313" key="3">
    <source>
        <dbReference type="Proteomes" id="UP000054695"/>
    </source>
</evidence>
<name>A0A0W0RSC6_LEGBO</name>
<protein>
    <submittedName>
        <fullName evidence="2">Uncharacterized protein</fullName>
    </submittedName>
</protein>
<proteinExistence type="predicted"/>
<keyword evidence="3" id="KW-1185">Reference proteome</keyword>
<evidence type="ECO:0000256" key="1">
    <source>
        <dbReference type="SAM" id="Phobius"/>
    </source>
</evidence>
<sequence>MIPVRSIFEMLELVFITSSLVLLFFTQINYRIYFLFCINFNQIYLFKIQVVVKKIRKVFFPMNVWNHSTIHPPRGLIVWIINLLFYKTYLFPNEAQVQH</sequence>
<dbReference type="EMBL" id="LNXU01000017">
    <property type="protein sequence ID" value="KTC73974.1"/>
    <property type="molecule type" value="Genomic_DNA"/>
</dbReference>
<evidence type="ECO:0000313" key="2">
    <source>
        <dbReference type="EMBL" id="KTC73974.1"/>
    </source>
</evidence>
<keyword evidence="1" id="KW-0472">Membrane</keyword>
<dbReference type="AlphaFoldDB" id="A0A0W0RSC6"/>
<comment type="caution">
    <text evidence="2">The sequence shown here is derived from an EMBL/GenBank/DDBJ whole genome shotgun (WGS) entry which is preliminary data.</text>
</comment>
<feature type="transmembrane region" description="Helical" evidence="1">
    <location>
        <begin position="7"/>
        <end position="26"/>
    </location>
</feature>
<keyword evidence="1" id="KW-0812">Transmembrane</keyword>
<keyword evidence="1" id="KW-1133">Transmembrane helix</keyword>
<reference evidence="2 3" key="1">
    <citation type="submission" date="2015-11" db="EMBL/GenBank/DDBJ databases">
        <title>Genomic analysis of 38 Legionella species identifies large and diverse effector repertoires.</title>
        <authorList>
            <person name="Burstein D."/>
            <person name="Amaro F."/>
            <person name="Zusman T."/>
            <person name="Lifshitz Z."/>
            <person name="Cohen O."/>
            <person name="Gilbert J.A."/>
            <person name="Pupko T."/>
            <person name="Shuman H.A."/>
            <person name="Segal G."/>
        </authorList>
    </citation>
    <scope>NUCLEOTIDE SEQUENCE [LARGE SCALE GENOMIC DNA]</scope>
    <source>
        <strain evidence="2 3">WIGA</strain>
    </source>
</reference>